<keyword evidence="2" id="KW-1185">Reference proteome</keyword>
<organism evidence="1 2">
    <name type="scientific">Boeremia exigua</name>
    <dbReference type="NCBI Taxonomy" id="749465"/>
    <lineage>
        <taxon>Eukaryota</taxon>
        <taxon>Fungi</taxon>
        <taxon>Dikarya</taxon>
        <taxon>Ascomycota</taxon>
        <taxon>Pezizomycotina</taxon>
        <taxon>Dothideomycetes</taxon>
        <taxon>Pleosporomycetidae</taxon>
        <taxon>Pleosporales</taxon>
        <taxon>Pleosporineae</taxon>
        <taxon>Didymellaceae</taxon>
        <taxon>Boeremia</taxon>
    </lineage>
</organism>
<accession>A0ACC2I5Z9</accession>
<dbReference type="EMBL" id="JAPHNI010000504">
    <property type="protein sequence ID" value="KAJ8110388.1"/>
    <property type="molecule type" value="Genomic_DNA"/>
</dbReference>
<protein>
    <submittedName>
        <fullName evidence="1">Uncharacterized protein</fullName>
    </submittedName>
</protein>
<comment type="caution">
    <text evidence="1">The sequence shown here is derived from an EMBL/GenBank/DDBJ whole genome shotgun (WGS) entry which is preliminary data.</text>
</comment>
<evidence type="ECO:0000313" key="1">
    <source>
        <dbReference type="EMBL" id="KAJ8110388.1"/>
    </source>
</evidence>
<evidence type="ECO:0000313" key="2">
    <source>
        <dbReference type="Proteomes" id="UP001153331"/>
    </source>
</evidence>
<gene>
    <name evidence="1" type="ORF">OPT61_g6757</name>
</gene>
<proteinExistence type="predicted"/>
<name>A0ACC2I5Z9_9PLEO</name>
<dbReference type="Proteomes" id="UP001153331">
    <property type="component" value="Unassembled WGS sequence"/>
</dbReference>
<reference evidence="1" key="1">
    <citation type="submission" date="2022-11" db="EMBL/GenBank/DDBJ databases">
        <title>Genome Sequence of Boeremia exigua.</title>
        <authorList>
            <person name="Buettner E."/>
        </authorList>
    </citation>
    <scope>NUCLEOTIDE SEQUENCE</scope>
    <source>
        <strain evidence="1">CU02</strain>
    </source>
</reference>
<sequence>MYHAGYQRANVPVMARRRLDAAAYTVGWICALPVELAAAQVMLDEEHLLHDGVSSAQYTLGRIGSHNVVLACLPAGQMGIGAAAFSAGQAAAIFTSIHLGLMVGVGGGAPSAEADVRLGDVVVSQPVREHGGVVQYDFGKTGAGGRMTRTGSLNAPPKALLHAVAQLRAYHYQDSQDKGSFATHLLAFNQNPQFSREKAGPDVLFKATYHHDGGATCERCSEDSAVHRTMRSADEEVTIHYGTIASGNQVIKDGVTRDRLSEELGGVLCFEMEAAGLMNDFPCLVVRGICDYADSHKNKSWQPYAAATAAACAKAILSLVPAAEVVKTAAVAEVYKYRIPFSLKGVPVGRFAERPRDTQALEQALLQQVSMGERRLLAAYGLGGMGKTQLAANFARRHQHSFSSVLWLDGSSESSLKQSFAAFASRIPAGQIPEASRLYASGQGGDMNAVVKDVLSWLSIGGNSEWLLVIDNVDRDDQRREEDTEAYDVQEYLPEADHGSVLITTRLPHLGQLGERWEVGRVDKEQARAIFKTWPGGRRATEPARRAAAGAGAGCCIHERDRHKFQHLHAAVQGAVAGADGAARWQAHAAAKLRERQRVNDLDDIVHGRAGKERGGREPAALSALAAERTAAWLGEIAHDEVKFIEAIRTLRTYSLVEEAREQTGHATHPVVHQWALHMQDEGQRTALSWLAVVLVGLAVPMNDEKKYWEMQTRLLPHAERCEKRLGGVVVAQGAGQEDGEWEGDKETHLWAVHSLGVLYRAQGKLDKAEEMYERALEGKTIALGKEHTSTLNTVNNLGNLYSDQGKLDKAEEMYTQALQGYKKVVGPKSVLSYVPALNTMWALGSLSGSQGHVDEAKAWYLKALSGYEKVFGEGHAKCQLLRDNLAAIGRPEEGGNISSETAMQTHAHDRSDEVPYHLQSNAATAWKSTGLANG</sequence>